<dbReference type="Gene3D" id="3.40.570.10">
    <property type="entry name" value="Extracellular Endonuclease, subunit A"/>
    <property type="match status" value="1"/>
</dbReference>
<evidence type="ECO:0000259" key="4">
    <source>
        <dbReference type="SMART" id="SM00477"/>
    </source>
</evidence>
<dbReference type="InterPro" id="IPR001604">
    <property type="entry name" value="Endo_G_ENPP1-like_dom"/>
</dbReference>
<proteinExistence type="predicted"/>
<dbReference type="EMBL" id="PHFL01000014">
    <property type="protein sequence ID" value="RFM24889.1"/>
    <property type="molecule type" value="Genomic_DNA"/>
</dbReference>
<evidence type="ECO:0000256" key="1">
    <source>
        <dbReference type="PIRSR" id="PIRSR640255-1"/>
    </source>
</evidence>
<gene>
    <name evidence="6" type="ORF">D0433_03020</name>
</gene>
<organism evidence="6 7">
    <name type="scientific">Candidatus Thermochlorobacter aerophilus</name>
    <dbReference type="NCBI Taxonomy" id="1868324"/>
    <lineage>
        <taxon>Bacteria</taxon>
        <taxon>Pseudomonadati</taxon>
        <taxon>Chlorobiota</taxon>
        <taxon>Chlorobiia</taxon>
        <taxon>Chlorobiales</taxon>
        <taxon>Candidatus Thermochlorobacteriaceae</taxon>
        <taxon>Candidatus Thermochlorobacter</taxon>
    </lineage>
</organism>
<evidence type="ECO:0000256" key="2">
    <source>
        <dbReference type="PIRSR" id="PIRSR640255-2"/>
    </source>
</evidence>
<feature type="compositionally biased region" description="Polar residues" evidence="3">
    <location>
        <begin position="69"/>
        <end position="84"/>
    </location>
</feature>
<evidence type="ECO:0000313" key="6">
    <source>
        <dbReference type="EMBL" id="RFM24889.1"/>
    </source>
</evidence>
<dbReference type="PANTHER" id="PTHR13966">
    <property type="entry name" value="ENDONUCLEASE RELATED"/>
    <property type="match status" value="1"/>
</dbReference>
<feature type="binding site" evidence="2">
    <location>
        <position position="383"/>
    </location>
    <ligand>
        <name>Mg(2+)</name>
        <dbReference type="ChEBI" id="CHEBI:18420"/>
        <note>catalytic</note>
    </ligand>
</feature>
<feature type="active site" description="Proton acceptor" evidence="1">
    <location>
        <position position="352"/>
    </location>
</feature>
<dbReference type="GO" id="GO:0004519">
    <property type="term" value="F:endonuclease activity"/>
    <property type="evidence" value="ECO:0007669"/>
    <property type="project" value="UniProtKB-KW"/>
</dbReference>
<dbReference type="SUPFAM" id="SSF54060">
    <property type="entry name" value="His-Me finger endonucleases"/>
    <property type="match status" value="1"/>
</dbReference>
<dbReference type="InterPro" id="IPR020821">
    <property type="entry name" value="ENPP1-3/EXOG-like_nuc-like"/>
</dbReference>
<feature type="compositionally biased region" description="Basic and acidic residues" evidence="3">
    <location>
        <begin position="37"/>
        <end position="46"/>
    </location>
</feature>
<dbReference type="SMART" id="SM00892">
    <property type="entry name" value="Endonuclease_NS"/>
    <property type="match status" value="1"/>
</dbReference>
<feature type="domain" description="ENPP1-3/EXOG-like endonuclease/phosphodiesterase" evidence="4">
    <location>
        <begin position="289"/>
        <end position="492"/>
    </location>
</feature>
<evidence type="ECO:0000259" key="5">
    <source>
        <dbReference type="SMART" id="SM00892"/>
    </source>
</evidence>
<evidence type="ECO:0000313" key="7">
    <source>
        <dbReference type="Proteomes" id="UP000266389"/>
    </source>
</evidence>
<dbReference type="SMART" id="SM00477">
    <property type="entry name" value="NUC"/>
    <property type="match status" value="1"/>
</dbReference>
<feature type="region of interest" description="Disordered" evidence="3">
    <location>
        <begin position="37"/>
        <end position="88"/>
    </location>
</feature>
<dbReference type="PANTHER" id="PTHR13966:SF5">
    <property type="entry name" value="ENDONUCLEASE G, MITOCHONDRIAL"/>
    <property type="match status" value="1"/>
</dbReference>
<dbReference type="InterPro" id="IPR044929">
    <property type="entry name" value="DNA/RNA_non-sp_Endonuclease_sf"/>
</dbReference>
<protein>
    <submittedName>
        <fullName evidence="6">DNA/RNA non-specific endonuclease</fullName>
    </submittedName>
</protein>
<evidence type="ECO:0000256" key="3">
    <source>
        <dbReference type="SAM" id="MobiDB-lite"/>
    </source>
</evidence>
<feature type="domain" description="DNA/RNA non-specific endonuclease/pyrophosphatase/phosphodiesterase" evidence="5">
    <location>
        <begin position="288"/>
        <end position="492"/>
    </location>
</feature>
<dbReference type="AlphaFoldDB" id="A0A395M257"/>
<feature type="region of interest" description="Disordered" evidence="3">
    <location>
        <begin position="241"/>
        <end position="262"/>
    </location>
</feature>
<dbReference type="InterPro" id="IPR044925">
    <property type="entry name" value="His-Me_finger_sf"/>
</dbReference>
<comment type="caution">
    <text evidence="6">The sequence shown here is derived from an EMBL/GenBank/DDBJ whole genome shotgun (WGS) entry which is preliminary data.</text>
</comment>
<keyword evidence="6" id="KW-0540">Nuclease</keyword>
<keyword evidence="6" id="KW-0378">Hydrolase</keyword>
<reference evidence="6 7" key="1">
    <citation type="journal article" date="2011" name="ISME J.">
        <title>Community ecology of hot spring cyanobacterial mats: predominant populations and their functional potential.</title>
        <authorList>
            <person name="Klatt C.G."/>
            <person name="Wood J.M."/>
            <person name="Rusch D.B."/>
            <person name="Bateson M.M."/>
            <person name="Hamamura N."/>
            <person name="Heidelberg J.F."/>
            <person name="Grossman A.R."/>
            <person name="Bhaya D."/>
            <person name="Cohan F.M."/>
            <person name="Kuhl M."/>
            <person name="Bryant D.A."/>
            <person name="Ward D.M."/>
        </authorList>
    </citation>
    <scope>NUCLEOTIDE SEQUENCE [LARGE SCALE GENOMIC DNA]</scope>
    <source>
        <strain evidence="6">OS</strain>
    </source>
</reference>
<dbReference type="InterPro" id="IPR040255">
    <property type="entry name" value="Non-specific_endonuclease"/>
</dbReference>
<sequence length="504" mass="56104">MTSLLASKINLRKKSLFWLIPVAACMMLCSIGCTQKSDRNSTRIDSPKGAQTQAERLPSAQPAPDEKTATQATHEQTGSHTVAQSGEKASAQVAPFVEEFESGTKNSYKSAVVRLQSGEWLFDDALIGGEEKDRKNGTRAARLRGLGKLTMLFDYPHGASRISIQHGAYGKDEGGNWSLWLSTNSGNSWKRIGSSIRTSSQELQTATFDVGIAGNVRLEIRAELSEKSRINIDDVTIIPFGDSSPQTKANPPPATPTPATSPLSVEARIQKQIELGMPIGASPEYIIRRPQYVISYNRDLNVANWACWHVNAESYGPVPRYQGNFLTDNALPTGFYRVTHHDYTGSGYDRGHIVRSQERTSTREDNEATFYMTNILPQTPDLNQGVWNSFELYCEKLAKQQKELYLIAGGTFDKNPPRLKGKVAVPKSTWKIVVVLERGQGLKDITKDTRVIAVDMPNINGIRNDDWRKYRVSVKELEQRTGLKFLTAVPEEIRKVLIEKVDTE</sequence>
<name>A0A395M257_9BACT</name>
<accession>A0A395M257</accession>
<dbReference type="GO" id="GO:0016787">
    <property type="term" value="F:hydrolase activity"/>
    <property type="evidence" value="ECO:0007669"/>
    <property type="project" value="InterPro"/>
</dbReference>
<dbReference type="Pfam" id="PF01223">
    <property type="entry name" value="Endonuclease_NS"/>
    <property type="match status" value="1"/>
</dbReference>
<keyword evidence="6" id="KW-0255">Endonuclease</keyword>
<keyword evidence="2" id="KW-0479">Metal-binding</keyword>
<dbReference type="GO" id="GO:0046872">
    <property type="term" value="F:metal ion binding"/>
    <property type="evidence" value="ECO:0007669"/>
    <property type="project" value="UniProtKB-KW"/>
</dbReference>
<dbReference type="CDD" id="cd00091">
    <property type="entry name" value="NUC"/>
    <property type="match status" value="1"/>
</dbReference>
<dbReference type="GO" id="GO:0003676">
    <property type="term" value="F:nucleic acid binding"/>
    <property type="evidence" value="ECO:0007669"/>
    <property type="project" value="InterPro"/>
</dbReference>
<dbReference type="Proteomes" id="UP000266389">
    <property type="component" value="Unassembled WGS sequence"/>
</dbReference>